<dbReference type="Proteomes" id="UP001209540">
    <property type="component" value="Unassembled WGS sequence"/>
</dbReference>
<keyword evidence="15" id="KW-0968">Cytoplasmic vesicle</keyword>
<dbReference type="GO" id="GO:0005794">
    <property type="term" value="C:Golgi apparatus"/>
    <property type="evidence" value="ECO:0007669"/>
    <property type="project" value="UniProtKB-SubCell"/>
</dbReference>
<comment type="subcellular location">
    <subcellularLocation>
        <location evidence="5">Cytoplasmic vesicle</location>
        <location evidence="5">Autophagosome</location>
    </subcellularLocation>
    <subcellularLocation>
        <location evidence="3">Cytoplasmic vesicle</location>
        <location evidence="3">Secretory vesicle</location>
        <location evidence="3">Synaptic vesicle</location>
    </subcellularLocation>
    <subcellularLocation>
        <location evidence="4">Early endosome</location>
    </subcellularLocation>
    <subcellularLocation>
        <location evidence="6">Golgi apparatus</location>
        <location evidence="6">trans-Golgi network</location>
    </subcellularLocation>
    <subcellularLocation>
        <location evidence="7">Late endosome</location>
    </subcellularLocation>
    <subcellularLocation>
        <location evidence="1">Membrane</location>
        <topology evidence="1">Multi-pass membrane protein</topology>
    </subcellularLocation>
    <subcellularLocation>
        <location evidence="2">Recycling endosome</location>
    </subcellularLocation>
</comment>
<reference evidence="19" key="1">
    <citation type="journal article" date="2022" name="IScience">
        <title>Evolution of zygomycete secretomes and the origins of terrestrial fungal ecologies.</title>
        <authorList>
            <person name="Chang Y."/>
            <person name="Wang Y."/>
            <person name="Mondo S."/>
            <person name="Ahrendt S."/>
            <person name="Andreopoulos W."/>
            <person name="Barry K."/>
            <person name="Beard J."/>
            <person name="Benny G.L."/>
            <person name="Blankenship S."/>
            <person name="Bonito G."/>
            <person name="Cuomo C."/>
            <person name="Desiro A."/>
            <person name="Gervers K.A."/>
            <person name="Hundley H."/>
            <person name="Kuo A."/>
            <person name="LaButti K."/>
            <person name="Lang B.F."/>
            <person name="Lipzen A."/>
            <person name="O'Donnell K."/>
            <person name="Pangilinan J."/>
            <person name="Reynolds N."/>
            <person name="Sandor L."/>
            <person name="Smith M.E."/>
            <person name="Tsang A."/>
            <person name="Grigoriev I.V."/>
            <person name="Stajich J.E."/>
            <person name="Spatafora J.W."/>
        </authorList>
    </citation>
    <scope>NUCLEOTIDE SEQUENCE</scope>
    <source>
        <strain evidence="19">RSA 2281</strain>
    </source>
</reference>
<evidence type="ECO:0000256" key="18">
    <source>
        <dbReference type="SAM" id="Phobius"/>
    </source>
</evidence>
<keyword evidence="10" id="KW-0967">Endosome</keyword>
<dbReference type="PANTHER" id="PTHR15664">
    <property type="entry name" value="C20ORF30 PROTEIN"/>
    <property type="match status" value="1"/>
</dbReference>
<protein>
    <recommendedName>
        <fullName evidence="17">Transmembrane protein 230</fullName>
    </recommendedName>
</protein>
<dbReference type="InterPro" id="IPR008590">
    <property type="entry name" value="TMEM_230/134"/>
</dbReference>
<keyword evidence="13" id="KW-0333">Golgi apparatus</keyword>
<gene>
    <name evidence="19" type="ORF">BDA99DRAFT_561751</name>
</gene>
<organism evidence="19 20">
    <name type="scientific">Phascolomyces articulosus</name>
    <dbReference type="NCBI Taxonomy" id="60185"/>
    <lineage>
        <taxon>Eukaryota</taxon>
        <taxon>Fungi</taxon>
        <taxon>Fungi incertae sedis</taxon>
        <taxon>Mucoromycota</taxon>
        <taxon>Mucoromycotina</taxon>
        <taxon>Mucoromycetes</taxon>
        <taxon>Mucorales</taxon>
        <taxon>Lichtheimiaceae</taxon>
        <taxon>Phascolomyces</taxon>
    </lineage>
</organism>
<keyword evidence="14 18" id="KW-0472">Membrane</keyword>
<dbReference type="GO" id="GO:0005769">
    <property type="term" value="C:early endosome"/>
    <property type="evidence" value="ECO:0007669"/>
    <property type="project" value="UniProtKB-SubCell"/>
</dbReference>
<dbReference type="Pfam" id="PF05915">
    <property type="entry name" value="TMEM_230_134"/>
    <property type="match status" value="1"/>
</dbReference>
<evidence type="ECO:0000313" key="20">
    <source>
        <dbReference type="Proteomes" id="UP001209540"/>
    </source>
</evidence>
<keyword evidence="12" id="KW-0770">Synapse</keyword>
<evidence type="ECO:0000256" key="9">
    <source>
        <dbReference type="ARBA" id="ARBA00022692"/>
    </source>
</evidence>
<comment type="similarity">
    <text evidence="8">Belongs to the TMEM134/TMEM230 family.</text>
</comment>
<evidence type="ECO:0000256" key="5">
    <source>
        <dbReference type="ARBA" id="ARBA00004419"/>
    </source>
</evidence>
<dbReference type="EMBL" id="JAIXMP010000020">
    <property type="protein sequence ID" value="KAI9257258.1"/>
    <property type="molecule type" value="Genomic_DNA"/>
</dbReference>
<dbReference type="AlphaFoldDB" id="A0AAD5JW21"/>
<evidence type="ECO:0000256" key="3">
    <source>
        <dbReference type="ARBA" id="ARBA00004234"/>
    </source>
</evidence>
<dbReference type="GO" id="GO:0055037">
    <property type="term" value="C:recycling endosome"/>
    <property type="evidence" value="ECO:0007669"/>
    <property type="project" value="UniProtKB-SubCell"/>
</dbReference>
<proteinExistence type="inferred from homology"/>
<sequence>MRMRNPLKHKSKRRQFLELQEDTGFSAGQFETPEPKIPWKAIFLATLLFLAGSALIVVGVLIRYGHITSDVWLSRGIPFIVIGSVMFIPGAYHLYLAYYAYYKYPGYDFSQIPDWD</sequence>
<feature type="transmembrane region" description="Helical" evidence="18">
    <location>
        <begin position="76"/>
        <end position="101"/>
    </location>
</feature>
<evidence type="ECO:0000256" key="17">
    <source>
        <dbReference type="ARBA" id="ARBA00024088"/>
    </source>
</evidence>
<evidence type="ECO:0000256" key="16">
    <source>
        <dbReference type="ARBA" id="ARBA00024003"/>
    </source>
</evidence>
<evidence type="ECO:0000256" key="4">
    <source>
        <dbReference type="ARBA" id="ARBA00004412"/>
    </source>
</evidence>
<dbReference type="GO" id="GO:0016020">
    <property type="term" value="C:membrane"/>
    <property type="evidence" value="ECO:0007669"/>
    <property type="project" value="UniProtKB-SubCell"/>
</dbReference>
<keyword evidence="11 18" id="KW-1133">Transmembrane helix</keyword>
<name>A0AAD5JW21_9FUNG</name>
<dbReference type="GO" id="GO:0005770">
    <property type="term" value="C:late endosome"/>
    <property type="evidence" value="ECO:0007669"/>
    <property type="project" value="UniProtKB-SubCell"/>
</dbReference>
<evidence type="ECO:0000313" key="19">
    <source>
        <dbReference type="EMBL" id="KAI9257258.1"/>
    </source>
</evidence>
<evidence type="ECO:0000256" key="12">
    <source>
        <dbReference type="ARBA" id="ARBA00023018"/>
    </source>
</evidence>
<evidence type="ECO:0000256" key="13">
    <source>
        <dbReference type="ARBA" id="ARBA00023034"/>
    </source>
</evidence>
<dbReference type="PANTHER" id="PTHR15664:SF6">
    <property type="entry name" value="TRANSMEMBRANE PROTEIN 230"/>
    <property type="match status" value="1"/>
</dbReference>
<reference evidence="19" key="2">
    <citation type="submission" date="2023-02" db="EMBL/GenBank/DDBJ databases">
        <authorList>
            <consortium name="DOE Joint Genome Institute"/>
            <person name="Mondo S.J."/>
            <person name="Chang Y."/>
            <person name="Wang Y."/>
            <person name="Ahrendt S."/>
            <person name="Andreopoulos W."/>
            <person name="Barry K."/>
            <person name="Beard J."/>
            <person name="Benny G.L."/>
            <person name="Blankenship S."/>
            <person name="Bonito G."/>
            <person name="Cuomo C."/>
            <person name="Desiro A."/>
            <person name="Gervers K.A."/>
            <person name="Hundley H."/>
            <person name="Kuo A."/>
            <person name="LaButti K."/>
            <person name="Lang B.F."/>
            <person name="Lipzen A."/>
            <person name="O'Donnell K."/>
            <person name="Pangilinan J."/>
            <person name="Reynolds N."/>
            <person name="Sandor L."/>
            <person name="Smith M.W."/>
            <person name="Tsang A."/>
            <person name="Grigoriev I.V."/>
            <person name="Stajich J.E."/>
            <person name="Spatafora J.W."/>
        </authorList>
    </citation>
    <scope>NUCLEOTIDE SEQUENCE</scope>
    <source>
        <strain evidence="19">RSA 2281</strain>
    </source>
</reference>
<keyword evidence="20" id="KW-1185">Reference proteome</keyword>
<keyword evidence="9 18" id="KW-0812">Transmembrane</keyword>
<evidence type="ECO:0000256" key="14">
    <source>
        <dbReference type="ARBA" id="ARBA00023136"/>
    </source>
</evidence>
<evidence type="ECO:0000256" key="1">
    <source>
        <dbReference type="ARBA" id="ARBA00004141"/>
    </source>
</evidence>
<evidence type="ECO:0000256" key="11">
    <source>
        <dbReference type="ARBA" id="ARBA00022989"/>
    </source>
</evidence>
<comment type="function">
    <text evidence="16">Involved in trafficking and recycling of synaptic vesicles.</text>
</comment>
<accession>A0AAD5JW21</accession>
<evidence type="ECO:0000256" key="15">
    <source>
        <dbReference type="ARBA" id="ARBA00023329"/>
    </source>
</evidence>
<evidence type="ECO:0000256" key="8">
    <source>
        <dbReference type="ARBA" id="ARBA00007743"/>
    </source>
</evidence>
<evidence type="ECO:0000256" key="2">
    <source>
        <dbReference type="ARBA" id="ARBA00004172"/>
    </source>
</evidence>
<feature type="transmembrane region" description="Helical" evidence="18">
    <location>
        <begin position="41"/>
        <end position="64"/>
    </location>
</feature>
<dbReference type="InterPro" id="IPR044234">
    <property type="entry name" value="TMEM230"/>
</dbReference>
<evidence type="ECO:0000256" key="7">
    <source>
        <dbReference type="ARBA" id="ARBA00004603"/>
    </source>
</evidence>
<evidence type="ECO:0000256" key="10">
    <source>
        <dbReference type="ARBA" id="ARBA00022753"/>
    </source>
</evidence>
<evidence type="ECO:0000256" key="6">
    <source>
        <dbReference type="ARBA" id="ARBA00004601"/>
    </source>
</evidence>
<comment type="caution">
    <text evidence="19">The sequence shown here is derived from an EMBL/GenBank/DDBJ whole genome shotgun (WGS) entry which is preliminary data.</text>
</comment>
<dbReference type="GO" id="GO:0005776">
    <property type="term" value="C:autophagosome"/>
    <property type="evidence" value="ECO:0007669"/>
    <property type="project" value="UniProtKB-SubCell"/>
</dbReference>